<gene>
    <name evidence="2" type="ORF">DXG03_001322</name>
</gene>
<evidence type="ECO:0000313" key="2">
    <source>
        <dbReference type="EMBL" id="KAG5640071.1"/>
    </source>
</evidence>
<evidence type="ECO:0000313" key="3">
    <source>
        <dbReference type="Proteomes" id="UP000775547"/>
    </source>
</evidence>
<dbReference type="InterPro" id="IPR038765">
    <property type="entry name" value="Papain-like_cys_pep_sf"/>
</dbReference>
<reference evidence="2" key="1">
    <citation type="submission" date="2020-07" db="EMBL/GenBank/DDBJ databases">
        <authorList>
            <person name="Nieuwenhuis M."/>
            <person name="Van De Peppel L.J.J."/>
        </authorList>
    </citation>
    <scope>NUCLEOTIDE SEQUENCE</scope>
    <source>
        <strain evidence="2">AP01</strain>
        <tissue evidence="2">Mycelium</tissue>
    </source>
</reference>
<keyword evidence="3" id="KW-1185">Reference proteome</keyword>
<proteinExistence type="predicted"/>
<organism evidence="2 3">
    <name type="scientific">Asterophora parasitica</name>
    <dbReference type="NCBI Taxonomy" id="117018"/>
    <lineage>
        <taxon>Eukaryota</taxon>
        <taxon>Fungi</taxon>
        <taxon>Dikarya</taxon>
        <taxon>Basidiomycota</taxon>
        <taxon>Agaricomycotina</taxon>
        <taxon>Agaricomycetes</taxon>
        <taxon>Agaricomycetidae</taxon>
        <taxon>Agaricales</taxon>
        <taxon>Tricholomatineae</taxon>
        <taxon>Lyophyllaceae</taxon>
        <taxon>Asterophora</taxon>
    </lineage>
</organism>
<feature type="compositionally biased region" description="Pro residues" evidence="1">
    <location>
        <begin position="74"/>
        <end position="90"/>
    </location>
</feature>
<reference evidence="2" key="2">
    <citation type="submission" date="2021-10" db="EMBL/GenBank/DDBJ databases">
        <title>Phylogenomics reveals ancestral predisposition of the termite-cultivated fungus Termitomyces towards a domesticated lifestyle.</title>
        <authorList>
            <person name="Auxier B."/>
            <person name="Grum-Grzhimaylo A."/>
            <person name="Cardenas M.E."/>
            <person name="Lodge J.D."/>
            <person name="Laessoe T."/>
            <person name="Pedersen O."/>
            <person name="Smith M.E."/>
            <person name="Kuyper T.W."/>
            <person name="Franco-Molano E.A."/>
            <person name="Baroni T.J."/>
            <person name="Aanen D.K."/>
        </authorList>
    </citation>
    <scope>NUCLEOTIDE SEQUENCE</scope>
    <source>
        <strain evidence="2">AP01</strain>
        <tissue evidence="2">Mycelium</tissue>
    </source>
</reference>
<feature type="compositionally biased region" description="Pro residues" evidence="1">
    <location>
        <begin position="19"/>
        <end position="28"/>
    </location>
</feature>
<comment type="caution">
    <text evidence="2">The sequence shown here is derived from an EMBL/GenBank/DDBJ whole genome shotgun (WGS) entry which is preliminary data.</text>
</comment>
<dbReference type="Proteomes" id="UP000775547">
    <property type="component" value="Unassembled WGS sequence"/>
</dbReference>
<dbReference type="OrthoDB" id="10681535at2759"/>
<name>A0A9P7FZB0_9AGAR</name>
<dbReference type="SUPFAM" id="SSF54001">
    <property type="entry name" value="Cysteine proteinases"/>
    <property type="match status" value="1"/>
</dbReference>
<sequence>MKNAIATANAADLSTELVPPVPTPPPVITRPLPDYSTLLFDSSLRARKDRRTKKPHQATPPSLAAPTRQTISPAVPPQATPPLQPSPNLIPPRVRVVTVPRAKGLRLLFNKSQTPPPAIPPLQQPSIAAPGVAGTGIHPAVIAVSDAFNRLPPPSDVVPPAPTQWLLLHNTRASGTTDCFLNSCLQFLRRAHDLIVSLRNRAPENDDSPALNGLVDILSQNGPLIPTQFRLSLSQVLYGLEAGFLFTQQDASEILIKIMNELVPLAISERYNIVCSRRRRCRDNADCMVGCIYCIIMYSNHQ</sequence>
<feature type="region of interest" description="Disordered" evidence="1">
    <location>
        <begin position="1"/>
        <end position="91"/>
    </location>
</feature>
<dbReference type="EMBL" id="JABCKV010001263">
    <property type="protein sequence ID" value="KAG5640071.1"/>
    <property type="molecule type" value="Genomic_DNA"/>
</dbReference>
<feature type="compositionally biased region" description="Basic residues" evidence="1">
    <location>
        <begin position="45"/>
        <end position="56"/>
    </location>
</feature>
<evidence type="ECO:0000256" key="1">
    <source>
        <dbReference type="SAM" id="MobiDB-lite"/>
    </source>
</evidence>
<protein>
    <submittedName>
        <fullName evidence="2">Uncharacterized protein</fullName>
    </submittedName>
</protein>
<accession>A0A9P7FZB0</accession>
<dbReference type="AlphaFoldDB" id="A0A9P7FZB0"/>